<organism evidence="1 2">
    <name type="scientific">Shackletoniella antarctica</name>
    <dbReference type="NCBI Taxonomy" id="268115"/>
    <lineage>
        <taxon>Bacteria</taxon>
        <taxon>Bacillati</taxon>
        <taxon>Cyanobacteriota</taxon>
        <taxon>Cyanophyceae</taxon>
        <taxon>Oculatellales</taxon>
        <taxon>Oculatellaceae</taxon>
        <taxon>Shackletoniella</taxon>
    </lineage>
</organism>
<dbReference type="EMBL" id="QBMN01000172">
    <property type="protein sequence ID" value="PZO35323.1"/>
    <property type="molecule type" value="Genomic_DNA"/>
</dbReference>
<protein>
    <submittedName>
        <fullName evidence="1">Uncharacterized protein</fullName>
    </submittedName>
</protein>
<evidence type="ECO:0000313" key="2">
    <source>
        <dbReference type="Proteomes" id="UP000249081"/>
    </source>
</evidence>
<evidence type="ECO:0000313" key="1">
    <source>
        <dbReference type="EMBL" id="PZO35323.1"/>
    </source>
</evidence>
<accession>A0A2W4VR51</accession>
<dbReference type="AlphaFoldDB" id="A0A2W4VR51"/>
<dbReference type="Proteomes" id="UP000249081">
    <property type="component" value="Unassembled WGS sequence"/>
</dbReference>
<sequence>MDLMGLVNSAIAAKDTEASGGLMGSLLGSLNNAPVENNKIGGIASDLQGILQSKGQGNAGALMGVLQAVAATGAVEQLLASEQVSAIAQHVGADPAMVKSITPLIAQFLVKGSNQQGGGLLQKVLSGEVDLGQMANLIGMASKFM</sequence>
<reference evidence="2" key="1">
    <citation type="submission" date="2018-04" db="EMBL/GenBank/DDBJ databases">
        <authorList>
            <person name="Cornet L."/>
        </authorList>
    </citation>
    <scope>NUCLEOTIDE SEQUENCE [LARGE SCALE GENOMIC DNA]</scope>
</reference>
<reference evidence="1 2" key="2">
    <citation type="submission" date="2018-06" db="EMBL/GenBank/DDBJ databases">
        <title>Metagenomic assembly of (sub)arctic Cyanobacteria and their associated microbiome from non-axenic cultures.</title>
        <authorList>
            <person name="Baurain D."/>
        </authorList>
    </citation>
    <scope>NUCLEOTIDE SEQUENCE [LARGE SCALE GENOMIC DNA]</scope>
    <source>
        <strain evidence="1">ULC041bin1</strain>
    </source>
</reference>
<name>A0A2W4VR51_9CYAN</name>
<comment type="caution">
    <text evidence="1">The sequence shown here is derived from an EMBL/GenBank/DDBJ whole genome shotgun (WGS) entry which is preliminary data.</text>
</comment>
<proteinExistence type="predicted"/>
<gene>
    <name evidence="1" type="ORF">DCF17_18830</name>
</gene>